<name>A0A1M7JRT2_9BACL</name>
<feature type="binding site" evidence="5">
    <location>
        <position position="201"/>
    </location>
    <ligand>
        <name>molybdate</name>
        <dbReference type="ChEBI" id="CHEBI:36264"/>
    </ligand>
</feature>
<dbReference type="GO" id="GO:1901359">
    <property type="term" value="F:tungstate binding"/>
    <property type="evidence" value="ECO:0007669"/>
    <property type="project" value="UniProtKB-ARBA"/>
</dbReference>
<dbReference type="GO" id="GO:0030973">
    <property type="term" value="F:molybdate ion binding"/>
    <property type="evidence" value="ECO:0007669"/>
    <property type="project" value="UniProtKB-ARBA"/>
</dbReference>
<feature type="chain" id="PRO_5012070920" evidence="6">
    <location>
        <begin position="21"/>
        <end position="283"/>
    </location>
</feature>
<dbReference type="PIRSF" id="PIRSF004846">
    <property type="entry name" value="ModA"/>
    <property type="match status" value="1"/>
</dbReference>
<dbReference type="FunFam" id="3.40.190.10:FF:000035">
    <property type="entry name" value="Molybdate ABC transporter substrate-binding protein"/>
    <property type="match status" value="1"/>
</dbReference>
<reference evidence="7 8" key="1">
    <citation type="submission" date="2016-11" db="EMBL/GenBank/DDBJ databases">
        <authorList>
            <person name="Jaros S."/>
            <person name="Januszkiewicz K."/>
            <person name="Wedrychowicz H."/>
        </authorList>
    </citation>
    <scope>NUCLEOTIDE SEQUENCE [LARGE SCALE GENOMIC DNA]</scope>
    <source>
        <strain evidence="7 8">DSM 16010</strain>
    </source>
</reference>
<keyword evidence="4 6" id="KW-0732">Signal</keyword>
<evidence type="ECO:0000313" key="8">
    <source>
        <dbReference type="Proteomes" id="UP000184206"/>
    </source>
</evidence>
<organism evidence="7 8">
    <name type="scientific">Lacicoccus alkaliphilus DSM 16010</name>
    <dbReference type="NCBI Taxonomy" id="1123231"/>
    <lineage>
        <taxon>Bacteria</taxon>
        <taxon>Bacillati</taxon>
        <taxon>Bacillota</taxon>
        <taxon>Bacilli</taxon>
        <taxon>Bacillales</taxon>
        <taxon>Salinicoccaceae</taxon>
        <taxon>Lacicoccus</taxon>
    </lineage>
</organism>
<keyword evidence="8" id="KW-1185">Reference proteome</keyword>
<comment type="similarity">
    <text evidence="1">Belongs to the bacterial solute-binding protein ModA family.</text>
</comment>
<evidence type="ECO:0000256" key="4">
    <source>
        <dbReference type="ARBA" id="ARBA00022729"/>
    </source>
</evidence>
<dbReference type="InterPro" id="IPR050682">
    <property type="entry name" value="ModA/WtpA"/>
</dbReference>
<evidence type="ECO:0000256" key="6">
    <source>
        <dbReference type="SAM" id="SignalP"/>
    </source>
</evidence>
<dbReference type="PANTHER" id="PTHR30632">
    <property type="entry name" value="MOLYBDATE-BINDING PERIPLASMIC PROTEIN"/>
    <property type="match status" value="1"/>
</dbReference>
<dbReference type="Gene3D" id="3.40.190.10">
    <property type="entry name" value="Periplasmic binding protein-like II"/>
    <property type="match status" value="2"/>
</dbReference>
<dbReference type="NCBIfam" id="TIGR01256">
    <property type="entry name" value="modA"/>
    <property type="match status" value="1"/>
</dbReference>
<gene>
    <name evidence="7" type="ORF">SAMN02745189_02354</name>
</gene>
<protein>
    <submittedName>
        <fullName evidence="7">Molybdate transport system substrate-binding protein</fullName>
    </submittedName>
</protein>
<evidence type="ECO:0000256" key="1">
    <source>
        <dbReference type="ARBA" id="ARBA00009175"/>
    </source>
</evidence>
<dbReference type="STRING" id="1123231.SAMN02745189_02354"/>
<dbReference type="EMBL" id="FRCF01000014">
    <property type="protein sequence ID" value="SHM55433.1"/>
    <property type="molecule type" value="Genomic_DNA"/>
</dbReference>
<dbReference type="InterPro" id="IPR005950">
    <property type="entry name" value="ModA"/>
</dbReference>
<keyword evidence="3 5" id="KW-0479">Metal-binding</keyword>
<feature type="binding site" evidence="5">
    <location>
        <position position="95"/>
    </location>
    <ligand>
        <name>molybdate</name>
        <dbReference type="ChEBI" id="CHEBI:36264"/>
    </ligand>
</feature>
<feature type="signal peptide" evidence="6">
    <location>
        <begin position="1"/>
        <end position="20"/>
    </location>
</feature>
<dbReference type="Proteomes" id="UP000184206">
    <property type="component" value="Unassembled WGS sequence"/>
</dbReference>
<dbReference type="PANTHER" id="PTHR30632:SF0">
    <property type="entry name" value="SULFATE-BINDING PROTEIN"/>
    <property type="match status" value="1"/>
</dbReference>
<evidence type="ECO:0000256" key="3">
    <source>
        <dbReference type="ARBA" id="ARBA00022723"/>
    </source>
</evidence>
<dbReference type="GO" id="GO:0015689">
    <property type="term" value="P:molybdate ion transport"/>
    <property type="evidence" value="ECO:0007669"/>
    <property type="project" value="InterPro"/>
</dbReference>
<sequence length="283" mass="30743">MKYMDSFKFLVLMLAVFVMAACGNGEVAETIEEDEDSTDTTVEAPEEAAEDTEAVVEGTLTISAAASLVDALDEVTTLFNEEYPDVEVEYNFGGSGALMQQILQGAPVDLFFSANADHFQEVMAEGHIDEENAVDLLTNELVLIVPAGSGTVTSFDDLENADEIGIGNPESVPAGEYSVEAFESMGIMEDIESKFVYAEDVRQVLNYVETGNVDAGVVYHTDTLMSEDIDVIDAALEDAHSEIVYPLGMMNDTDNEAAQLAFFEFMQSEAAGEVFNEYGFINR</sequence>
<proteinExistence type="inferred from homology"/>
<keyword evidence="2 5" id="KW-0500">Molybdenum</keyword>
<dbReference type="OrthoDB" id="9785015at2"/>
<dbReference type="AlphaFoldDB" id="A0A1M7JRT2"/>
<accession>A0A1M7JRT2</accession>
<evidence type="ECO:0000256" key="5">
    <source>
        <dbReference type="PIRSR" id="PIRSR004846-1"/>
    </source>
</evidence>
<feature type="binding site" evidence="5">
    <location>
        <position position="67"/>
    </location>
    <ligand>
        <name>molybdate</name>
        <dbReference type="ChEBI" id="CHEBI:36264"/>
    </ligand>
</feature>
<evidence type="ECO:0000256" key="2">
    <source>
        <dbReference type="ARBA" id="ARBA00022505"/>
    </source>
</evidence>
<dbReference type="Pfam" id="PF13531">
    <property type="entry name" value="SBP_bac_11"/>
    <property type="match status" value="1"/>
</dbReference>
<feature type="binding site" evidence="5">
    <location>
        <position position="174"/>
    </location>
    <ligand>
        <name>molybdate</name>
        <dbReference type="ChEBI" id="CHEBI:36264"/>
    </ligand>
</feature>
<evidence type="ECO:0000313" key="7">
    <source>
        <dbReference type="EMBL" id="SHM55433.1"/>
    </source>
</evidence>
<dbReference type="PROSITE" id="PS51257">
    <property type="entry name" value="PROKAR_LIPOPROTEIN"/>
    <property type="match status" value="1"/>
</dbReference>
<dbReference type="SUPFAM" id="SSF53850">
    <property type="entry name" value="Periplasmic binding protein-like II"/>
    <property type="match status" value="1"/>
</dbReference>
<dbReference type="GO" id="GO:0046872">
    <property type="term" value="F:metal ion binding"/>
    <property type="evidence" value="ECO:0007669"/>
    <property type="project" value="UniProtKB-KW"/>
</dbReference>
<feature type="binding site" evidence="5">
    <location>
        <position position="219"/>
    </location>
    <ligand>
        <name>molybdate</name>
        <dbReference type="ChEBI" id="CHEBI:36264"/>
    </ligand>
</feature>
<dbReference type="RefSeq" id="WP_072710772.1">
    <property type="nucleotide sequence ID" value="NZ_FRCF01000014.1"/>
</dbReference>